<dbReference type="RefSeq" id="WP_141962923.1">
    <property type="nucleotide sequence ID" value="NZ_VFOZ01000002.1"/>
</dbReference>
<keyword evidence="1" id="KW-1133">Transmembrane helix</keyword>
<proteinExistence type="predicted"/>
<name>A0A543C1L0_9ACTN</name>
<dbReference type="Pfam" id="PF19545">
    <property type="entry name" value="DUF6069"/>
    <property type="match status" value="1"/>
</dbReference>
<reference evidence="2 3" key="1">
    <citation type="submission" date="2019-06" db="EMBL/GenBank/DDBJ databases">
        <title>Sequencing the genomes of 1000 actinobacteria strains.</title>
        <authorList>
            <person name="Klenk H.-P."/>
        </authorList>
    </citation>
    <scope>NUCLEOTIDE SEQUENCE [LARGE SCALE GENOMIC DNA]</scope>
    <source>
        <strain evidence="2 3">DSM 102200</strain>
    </source>
</reference>
<dbReference type="EMBL" id="VFOZ01000002">
    <property type="protein sequence ID" value="TQL90965.1"/>
    <property type="molecule type" value="Genomic_DNA"/>
</dbReference>
<keyword evidence="1" id="KW-0472">Membrane</keyword>
<accession>A0A543C1L0</accession>
<dbReference type="OrthoDB" id="3482556at2"/>
<dbReference type="InterPro" id="IPR045713">
    <property type="entry name" value="DUF6069"/>
</dbReference>
<feature type="transmembrane region" description="Helical" evidence="1">
    <location>
        <begin position="92"/>
        <end position="111"/>
    </location>
</feature>
<keyword evidence="3" id="KW-1185">Reference proteome</keyword>
<dbReference type="AlphaFoldDB" id="A0A543C1L0"/>
<evidence type="ECO:0000313" key="2">
    <source>
        <dbReference type="EMBL" id="TQL90965.1"/>
    </source>
</evidence>
<evidence type="ECO:0000313" key="3">
    <source>
        <dbReference type="Proteomes" id="UP000316096"/>
    </source>
</evidence>
<keyword evidence="1" id="KW-0812">Transmembrane</keyword>
<feature type="transmembrane region" description="Helical" evidence="1">
    <location>
        <begin position="60"/>
        <end position="80"/>
    </location>
</feature>
<organism evidence="2 3">
    <name type="scientific">Actinoallomurus bryophytorum</name>
    <dbReference type="NCBI Taxonomy" id="1490222"/>
    <lineage>
        <taxon>Bacteria</taxon>
        <taxon>Bacillati</taxon>
        <taxon>Actinomycetota</taxon>
        <taxon>Actinomycetes</taxon>
        <taxon>Streptosporangiales</taxon>
        <taxon>Thermomonosporaceae</taxon>
        <taxon>Actinoallomurus</taxon>
    </lineage>
</organism>
<comment type="caution">
    <text evidence="2">The sequence shown here is derived from an EMBL/GenBank/DDBJ whole genome shotgun (WGS) entry which is preliminary data.</text>
</comment>
<protein>
    <submittedName>
        <fullName evidence="2">Uncharacterized protein</fullName>
    </submittedName>
</protein>
<gene>
    <name evidence="2" type="ORF">FB559_8286</name>
</gene>
<evidence type="ECO:0000256" key="1">
    <source>
        <dbReference type="SAM" id="Phobius"/>
    </source>
</evidence>
<dbReference type="Proteomes" id="UP000316096">
    <property type="component" value="Unassembled WGS sequence"/>
</dbReference>
<sequence length="142" mass="15064">MTATTTLPQAARSTTTSPRRLRAIAVGAAVVTTGTLYVAARAMGTDFMLTDPGKAQAHQLILPEIVAFTLVFSLLGWAALALLERYVRRARGIWTALAGGVLLLSLVPIAIEQATGDTKVMLVLIHAAVAAVLMPVFRLGRR</sequence>
<feature type="transmembrane region" description="Helical" evidence="1">
    <location>
        <begin position="21"/>
        <end position="40"/>
    </location>
</feature>
<feature type="transmembrane region" description="Helical" evidence="1">
    <location>
        <begin position="123"/>
        <end position="140"/>
    </location>
</feature>